<comment type="caution">
    <text evidence="1">The sequence shown here is derived from an EMBL/GenBank/DDBJ whole genome shotgun (WGS) entry which is preliminary data.</text>
</comment>
<protein>
    <submittedName>
        <fullName evidence="1">528_t:CDS:1</fullName>
    </submittedName>
</protein>
<keyword evidence="2" id="KW-1185">Reference proteome</keyword>
<sequence>MPVAMMGEISVEVVSPNSWVDRKNIKLFGDGSEKSQELGDDKLSFTFQKKDGLYFKFGEESFGLDNIIRNKGCDIWVLREFKF</sequence>
<dbReference type="EMBL" id="CAJVPU010013104">
    <property type="protein sequence ID" value="CAG8629705.1"/>
    <property type="molecule type" value="Genomic_DNA"/>
</dbReference>
<name>A0ACA9NAN3_9GLOM</name>
<reference evidence="1" key="1">
    <citation type="submission" date="2021-06" db="EMBL/GenBank/DDBJ databases">
        <authorList>
            <person name="Kallberg Y."/>
            <person name="Tangrot J."/>
            <person name="Rosling A."/>
        </authorList>
    </citation>
    <scope>NUCLEOTIDE SEQUENCE</scope>
    <source>
        <strain evidence="1">IL203A</strain>
    </source>
</reference>
<evidence type="ECO:0000313" key="2">
    <source>
        <dbReference type="Proteomes" id="UP000789702"/>
    </source>
</evidence>
<proteinExistence type="predicted"/>
<evidence type="ECO:0000313" key="1">
    <source>
        <dbReference type="EMBL" id="CAG8629705.1"/>
    </source>
</evidence>
<gene>
    <name evidence="1" type="ORF">DHETER_LOCUS8352</name>
</gene>
<organism evidence="1 2">
    <name type="scientific">Dentiscutata heterogama</name>
    <dbReference type="NCBI Taxonomy" id="1316150"/>
    <lineage>
        <taxon>Eukaryota</taxon>
        <taxon>Fungi</taxon>
        <taxon>Fungi incertae sedis</taxon>
        <taxon>Mucoromycota</taxon>
        <taxon>Glomeromycotina</taxon>
        <taxon>Glomeromycetes</taxon>
        <taxon>Diversisporales</taxon>
        <taxon>Gigasporaceae</taxon>
        <taxon>Dentiscutata</taxon>
    </lineage>
</organism>
<accession>A0ACA9NAN3</accession>
<dbReference type="Proteomes" id="UP000789702">
    <property type="component" value="Unassembled WGS sequence"/>
</dbReference>